<sequence>MKNYNSITIHVDDDGSTILDHQLHEEDCNPHPQDHLVPPFSSHQDEEHNSAATTNSDRPSSLLVGTFNLIATILGGGVLTLPIAFQKCGIAVTTIFMLISAYMTYMSLIMLCYCSRRSGASSFGEVVRSAYGERAEVGVNLILFIYISFVVAAFMVLIRDIWTPLVGMFLGKTEDEEGGVSGDRVLVGFMIFLLPFLFQRSLHALKWNCYVGFASIIILCTALVRGGFQRQFNLHHGELDDDTYKIEWFKIPSAQDALFAFPIIMLAFLCQFNVLSIQNTLQRPTRKRMSQIVGMSVGASLLLMYLFGLGGYMMYGSGIQGNVLLNISVDKRAYADESLYWMFFLGRVGCGTTLVLALPLSFLPGRDALLEIIDVWFHHSHHRSNSAETEHICWNALHRFNKNEAPQDVAITTEHEIEEIETQPLDIEHESATRKTTILIRDQPIQQDYVFRNSVLHYGSTLLIVTYSFIGATRVAGVATIWSLVGSSLAFFIAFILPFASFIVIEKGVAEGSDRLDVWIKLAKSMLAVSIVGAVVCTWNRLSSPV</sequence>
<name>A0AAD8Y549_9STRA</name>
<evidence type="ECO:0000313" key="11">
    <source>
        <dbReference type="EMBL" id="KAK1738830.1"/>
    </source>
</evidence>
<gene>
    <name evidence="11" type="ORF">QTG54_010146</name>
</gene>
<evidence type="ECO:0000256" key="7">
    <source>
        <dbReference type="ARBA" id="ARBA00023136"/>
    </source>
</evidence>
<evidence type="ECO:0000259" key="10">
    <source>
        <dbReference type="Pfam" id="PF01490"/>
    </source>
</evidence>
<keyword evidence="6 9" id="KW-1133">Transmembrane helix</keyword>
<evidence type="ECO:0000256" key="1">
    <source>
        <dbReference type="ARBA" id="ARBA00004141"/>
    </source>
</evidence>
<dbReference type="PANTHER" id="PTHR22950:SF458">
    <property type="entry name" value="SODIUM-COUPLED NEUTRAL AMINO ACID TRANSPORTER 11-RELATED"/>
    <property type="match status" value="1"/>
</dbReference>
<evidence type="ECO:0000256" key="3">
    <source>
        <dbReference type="ARBA" id="ARBA00022448"/>
    </source>
</evidence>
<organism evidence="11 12">
    <name type="scientific">Skeletonema marinoi</name>
    <dbReference type="NCBI Taxonomy" id="267567"/>
    <lineage>
        <taxon>Eukaryota</taxon>
        <taxon>Sar</taxon>
        <taxon>Stramenopiles</taxon>
        <taxon>Ochrophyta</taxon>
        <taxon>Bacillariophyta</taxon>
        <taxon>Coscinodiscophyceae</taxon>
        <taxon>Thalassiosirophycidae</taxon>
        <taxon>Thalassiosirales</taxon>
        <taxon>Skeletonemataceae</taxon>
        <taxon>Skeletonema</taxon>
        <taxon>Skeletonema marinoi-dohrnii complex</taxon>
    </lineage>
</organism>
<feature type="transmembrane region" description="Helical" evidence="9">
    <location>
        <begin position="339"/>
        <end position="363"/>
    </location>
</feature>
<dbReference type="AlphaFoldDB" id="A0AAD8Y549"/>
<feature type="region of interest" description="Disordered" evidence="8">
    <location>
        <begin position="28"/>
        <end position="57"/>
    </location>
</feature>
<dbReference type="InterPro" id="IPR013057">
    <property type="entry name" value="AA_transpt_TM"/>
</dbReference>
<feature type="transmembrane region" description="Helical" evidence="9">
    <location>
        <begin position="90"/>
        <end position="114"/>
    </location>
</feature>
<evidence type="ECO:0000256" key="4">
    <source>
        <dbReference type="ARBA" id="ARBA00022692"/>
    </source>
</evidence>
<feature type="transmembrane region" description="Helical" evidence="9">
    <location>
        <begin position="62"/>
        <end position="84"/>
    </location>
</feature>
<keyword evidence="12" id="KW-1185">Reference proteome</keyword>
<evidence type="ECO:0000313" key="12">
    <source>
        <dbReference type="Proteomes" id="UP001224775"/>
    </source>
</evidence>
<evidence type="ECO:0000256" key="8">
    <source>
        <dbReference type="SAM" id="MobiDB-lite"/>
    </source>
</evidence>
<keyword evidence="3" id="KW-0813">Transport</keyword>
<feature type="transmembrane region" description="Helical" evidence="9">
    <location>
        <begin position="481"/>
        <end position="505"/>
    </location>
</feature>
<feature type="transmembrane region" description="Helical" evidence="9">
    <location>
        <begin position="210"/>
        <end position="228"/>
    </location>
</feature>
<protein>
    <submittedName>
        <fullName evidence="11">Transmembrane amino acid transporter protein</fullName>
    </submittedName>
</protein>
<evidence type="ECO:0000256" key="9">
    <source>
        <dbReference type="SAM" id="Phobius"/>
    </source>
</evidence>
<dbReference type="Pfam" id="PF01490">
    <property type="entry name" value="Aa_trans"/>
    <property type="match status" value="1"/>
</dbReference>
<dbReference type="PANTHER" id="PTHR22950">
    <property type="entry name" value="AMINO ACID TRANSPORTER"/>
    <property type="match status" value="1"/>
</dbReference>
<comment type="caution">
    <text evidence="11">The sequence shown here is derived from an EMBL/GenBank/DDBJ whole genome shotgun (WGS) entry which is preliminary data.</text>
</comment>
<feature type="domain" description="Amino acid transporter transmembrane" evidence="10">
    <location>
        <begin position="59"/>
        <end position="502"/>
    </location>
</feature>
<evidence type="ECO:0000256" key="6">
    <source>
        <dbReference type="ARBA" id="ARBA00022989"/>
    </source>
</evidence>
<dbReference type="EMBL" id="JATAAI010000019">
    <property type="protein sequence ID" value="KAK1738830.1"/>
    <property type="molecule type" value="Genomic_DNA"/>
</dbReference>
<accession>A0AAD8Y549</accession>
<feature type="transmembrane region" description="Helical" evidence="9">
    <location>
        <begin position="257"/>
        <end position="277"/>
    </location>
</feature>
<dbReference type="Proteomes" id="UP001224775">
    <property type="component" value="Unassembled WGS sequence"/>
</dbReference>
<evidence type="ECO:0000256" key="2">
    <source>
        <dbReference type="ARBA" id="ARBA00008066"/>
    </source>
</evidence>
<feature type="transmembrane region" description="Helical" evidence="9">
    <location>
        <begin position="135"/>
        <end position="158"/>
    </location>
</feature>
<feature type="transmembrane region" description="Helical" evidence="9">
    <location>
        <begin position="526"/>
        <end position="542"/>
    </location>
</feature>
<reference evidence="11" key="1">
    <citation type="submission" date="2023-06" db="EMBL/GenBank/DDBJ databases">
        <title>Survivors Of The Sea: Transcriptome response of Skeletonema marinoi to long-term dormancy.</title>
        <authorList>
            <person name="Pinder M.I.M."/>
            <person name="Kourtchenko O."/>
            <person name="Robertson E.K."/>
            <person name="Larsson T."/>
            <person name="Maumus F."/>
            <person name="Osuna-Cruz C.M."/>
            <person name="Vancaester E."/>
            <person name="Stenow R."/>
            <person name="Vandepoele K."/>
            <person name="Ploug H."/>
            <person name="Bruchert V."/>
            <person name="Godhe A."/>
            <person name="Topel M."/>
        </authorList>
    </citation>
    <scope>NUCLEOTIDE SEQUENCE</scope>
    <source>
        <strain evidence="11">R05AC</strain>
    </source>
</reference>
<keyword evidence="7 9" id="KW-0472">Membrane</keyword>
<comment type="subcellular location">
    <subcellularLocation>
        <location evidence="1">Membrane</location>
        <topology evidence="1">Multi-pass membrane protein</topology>
    </subcellularLocation>
</comment>
<dbReference type="GO" id="GO:0015179">
    <property type="term" value="F:L-amino acid transmembrane transporter activity"/>
    <property type="evidence" value="ECO:0007669"/>
    <property type="project" value="TreeGrafter"/>
</dbReference>
<dbReference type="GO" id="GO:0016020">
    <property type="term" value="C:membrane"/>
    <property type="evidence" value="ECO:0007669"/>
    <property type="project" value="UniProtKB-SubCell"/>
</dbReference>
<comment type="similarity">
    <text evidence="2">Belongs to the amino acid/polyamine transporter 2 family.</text>
</comment>
<evidence type="ECO:0000256" key="5">
    <source>
        <dbReference type="ARBA" id="ARBA00022970"/>
    </source>
</evidence>
<keyword evidence="4 9" id="KW-0812">Transmembrane</keyword>
<feature type="transmembrane region" description="Helical" evidence="9">
    <location>
        <begin position="289"/>
        <end position="315"/>
    </location>
</feature>
<feature type="transmembrane region" description="Helical" evidence="9">
    <location>
        <begin position="455"/>
        <end position="475"/>
    </location>
</feature>
<keyword evidence="5" id="KW-0029">Amino-acid transport</keyword>
<proteinExistence type="inferred from homology"/>
<feature type="transmembrane region" description="Helical" evidence="9">
    <location>
        <begin position="178"/>
        <end position="198"/>
    </location>
</feature>